<gene>
    <name evidence="3" type="ORF">CALMAC_LOCUS16855</name>
</gene>
<dbReference type="EMBL" id="CAACVG010011619">
    <property type="protein sequence ID" value="VEN58512.1"/>
    <property type="molecule type" value="Genomic_DNA"/>
</dbReference>
<evidence type="ECO:0000313" key="4">
    <source>
        <dbReference type="Proteomes" id="UP000410492"/>
    </source>
</evidence>
<reference evidence="3 4" key="1">
    <citation type="submission" date="2019-01" db="EMBL/GenBank/DDBJ databases">
        <authorList>
            <person name="Sayadi A."/>
        </authorList>
    </citation>
    <scope>NUCLEOTIDE SEQUENCE [LARGE SCALE GENOMIC DNA]</scope>
</reference>
<protein>
    <recommendedName>
        <fullName evidence="2">SWIM-type domain-containing protein</fullName>
    </recommendedName>
</protein>
<dbReference type="AlphaFoldDB" id="A0A653DE91"/>
<dbReference type="InterPro" id="IPR007527">
    <property type="entry name" value="Znf_SWIM"/>
</dbReference>
<accession>A0A653DE91</accession>
<keyword evidence="1" id="KW-0479">Metal-binding</keyword>
<keyword evidence="1" id="KW-0863">Zinc-finger</keyword>
<dbReference type="InterPro" id="IPR052797">
    <property type="entry name" value="RegFact_GeneExpr_CellDeath"/>
</dbReference>
<name>A0A653DE91_CALMS</name>
<proteinExistence type="predicted"/>
<evidence type="ECO:0000256" key="1">
    <source>
        <dbReference type="PROSITE-ProRule" id="PRU00325"/>
    </source>
</evidence>
<keyword evidence="1" id="KW-0862">Zinc</keyword>
<dbReference type="GO" id="GO:0008270">
    <property type="term" value="F:zinc ion binding"/>
    <property type="evidence" value="ECO:0007669"/>
    <property type="project" value="UniProtKB-KW"/>
</dbReference>
<evidence type="ECO:0000313" key="3">
    <source>
        <dbReference type="EMBL" id="VEN58512.1"/>
    </source>
</evidence>
<dbReference type="PANTHER" id="PTHR33936:SF25">
    <property type="entry name" value="C2H2-TYPE DOMAIN-CONTAINING PROTEIN"/>
    <property type="match status" value="1"/>
</dbReference>
<organism evidence="3 4">
    <name type="scientific">Callosobruchus maculatus</name>
    <name type="common">Southern cowpea weevil</name>
    <name type="synonym">Pulse bruchid</name>
    <dbReference type="NCBI Taxonomy" id="64391"/>
    <lineage>
        <taxon>Eukaryota</taxon>
        <taxon>Metazoa</taxon>
        <taxon>Ecdysozoa</taxon>
        <taxon>Arthropoda</taxon>
        <taxon>Hexapoda</taxon>
        <taxon>Insecta</taxon>
        <taxon>Pterygota</taxon>
        <taxon>Neoptera</taxon>
        <taxon>Endopterygota</taxon>
        <taxon>Coleoptera</taxon>
        <taxon>Polyphaga</taxon>
        <taxon>Cucujiformia</taxon>
        <taxon>Chrysomeloidea</taxon>
        <taxon>Chrysomelidae</taxon>
        <taxon>Bruchinae</taxon>
        <taxon>Bruchini</taxon>
        <taxon>Callosobruchus</taxon>
    </lineage>
</organism>
<dbReference type="PANTHER" id="PTHR33936">
    <property type="entry name" value="PROTEIN CBG17840"/>
    <property type="match status" value="1"/>
</dbReference>
<keyword evidence="4" id="KW-1185">Reference proteome</keyword>
<evidence type="ECO:0000259" key="2">
    <source>
        <dbReference type="PROSITE" id="PS50966"/>
    </source>
</evidence>
<feature type="domain" description="SWIM-type" evidence="2">
    <location>
        <begin position="371"/>
        <end position="403"/>
    </location>
</feature>
<dbReference type="Proteomes" id="UP000410492">
    <property type="component" value="Unassembled WGS sequence"/>
</dbReference>
<sequence>MVFDKVEDFWSWKEETEKQLKCSYVKATGIKNGKLMYFNCHRSFKHTTPRILSETQIKQCAQSNLKLDVTCPSRILYDQINNKAVLSLPHLGHVNDLKYINLTKLERAEIAARIQQGITFDRILDDIRNNVGAESNLNRIDLLDRQDLRNIKREFSLESHIRLHENDAISVHLWTEKFKNLGGNENKADIYKTLRILLQIQDIDKFVNYLQIFLNDLSVNENTAEFAEYFKKYYVKRVEMWAYCHRKFLDINTNMYLEAMHRTLKYIYFDGKKNKRLDTCINSLMKLLRDITFRKLKRNVKGSSSYRMKLIRQSHIKSSSINIEDILKINDFTWNIKSSTTNEIYVINKVAQACVNSKGEDSNCQLFCSNCKVCVHIFSCTCLDFFIKYNMCKHIHAIAKHSKIRSVNAVQTAIASTSDFIKECFTSKQLEGKHNNEELKTKLNLLNELVTEKYLDSETRKNLNNLFDKSINILTSCTRSEGPQNHVSKEPSNKKIEKQLRLFKTKKRKRDMAMSKCKDASNEENDIKLQQFKRSKRVNSSKEHFKKPDFNATNQFLTKCIVINDHSYYMVK</sequence>
<dbReference type="PROSITE" id="PS50966">
    <property type="entry name" value="ZF_SWIM"/>
    <property type="match status" value="1"/>
</dbReference>
<dbReference type="OrthoDB" id="10031901at2759"/>